<keyword evidence="1" id="KW-0805">Transcription regulation</keyword>
<sequence length="340" mass="36951">MGTITIKLLAERLNLSTATISKALCDSHEISEVTKRKVLDLARELNYVPNAYAGSLRRHKSKTIAVLIPEVADSFFSLALNGIEEVALAKGYHTLIYMTHEKVEREKAILKELVGGRVDGAIISVTAETASFEHIHDFNRRLPVVFFDRVCPEIDTAQITTNDFECGYQATQHLIEAGCRKIVMLSISNSLSIISARSEGFKKAIADNNLSEADCHIIACTEDAASNYTLVKEIMSGPNRPDGIIATVEKLTTEIYLACQDLGITIPTDVKVICFSNQSSAVILNPSLTTITQPAFDMGKAAATALLKALKNNELPLADESEVIPSTLVVRNSTTGGIKN</sequence>
<dbReference type="SMART" id="SM00354">
    <property type="entry name" value="HTH_LACI"/>
    <property type="match status" value="1"/>
</dbReference>
<name>A0A2T5JFJ7_9SPHI</name>
<dbReference type="Gene3D" id="1.10.260.40">
    <property type="entry name" value="lambda repressor-like DNA-binding domains"/>
    <property type="match status" value="1"/>
</dbReference>
<keyword evidence="3" id="KW-0804">Transcription</keyword>
<dbReference type="Gene3D" id="3.40.50.2300">
    <property type="match status" value="2"/>
</dbReference>
<accession>A0A2T5JFJ7</accession>
<dbReference type="GO" id="GO:0000976">
    <property type="term" value="F:transcription cis-regulatory region binding"/>
    <property type="evidence" value="ECO:0007669"/>
    <property type="project" value="TreeGrafter"/>
</dbReference>
<proteinExistence type="predicted"/>
<evidence type="ECO:0000313" key="5">
    <source>
        <dbReference type="EMBL" id="PTR01164.1"/>
    </source>
</evidence>
<dbReference type="GO" id="GO:0003700">
    <property type="term" value="F:DNA-binding transcription factor activity"/>
    <property type="evidence" value="ECO:0007669"/>
    <property type="project" value="TreeGrafter"/>
</dbReference>
<protein>
    <submittedName>
        <fullName evidence="5">LacI family transcriptional regulator</fullName>
    </submittedName>
</protein>
<reference evidence="5 6" key="1">
    <citation type="submission" date="2018-04" db="EMBL/GenBank/DDBJ databases">
        <title>Genomic Encyclopedia of Archaeal and Bacterial Type Strains, Phase II (KMG-II): from individual species to whole genera.</title>
        <authorList>
            <person name="Goeker M."/>
        </authorList>
    </citation>
    <scope>NUCLEOTIDE SEQUENCE [LARGE SCALE GENOMIC DNA]</scope>
    <source>
        <strain evidence="5 6">DSM 26809</strain>
    </source>
</reference>
<dbReference type="OrthoDB" id="9803256at2"/>
<evidence type="ECO:0000313" key="6">
    <source>
        <dbReference type="Proteomes" id="UP000244168"/>
    </source>
</evidence>
<dbReference type="SUPFAM" id="SSF47413">
    <property type="entry name" value="lambda repressor-like DNA-binding domains"/>
    <property type="match status" value="1"/>
</dbReference>
<evidence type="ECO:0000256" key="3">
    <source>
        <dbReference type="ARBA" id="ARBA00023163"/>
    </source>
</evidence>
<dbReference type="CDD" id="cd06267">
    <property type="entry name" value="PBP1_LacI_sugar_binding-like"/>
    <property type="match status" value="1"/>
</dbReference>
<dbReference type="SUPFAM" id="SSF53822">
    <property type="entry name" value="Periplasmic binding protein-like I"/>
    <property type="match status" value="1"/>
</dbReference>
<keyword evidence="6" id="KW-1185">Reference proteome</keyword>
<evidence type="ECO:0000259" key="4">
    <source>
        <dbReference type="PROSITE" id="PS50932"/>
    </source>
</evidence>
<dbReference type="CDD" id="cd01392">
    <property type="entry name" value="HTH_LacI"/>
    <property type="match status" value="1"/>
</dbReference>
<organism evidence="5 6">
    <name type="scientific">Mucilaginibacter yixingensis</name>
    <dbReference type="NCBI Taxonomy" id="1295612"/>
    <lineage>
        <taxon>Bacteria</taxon>
        <taxon>Pseudomonadati</taxon>
        <taxon>Bacteroidota</taxon>
        <taxon>Sphingobacteriia</taxon>
        <taxon>Sphingobacteriales</taxon>
        <taxon>Sphingobacteriaceae</taxon>
        <taxon>Mucilaginibacter</taxon>
    </lineage>
</organism>
<dbReference type="PROSITE" id="PS50932">
    <property type="entry name" value="HTH_LACI_2"/>
    <property type="match status" value="1"/>
</dbReference>
<evidence type="ECO:0000256" key="2">
    <source>
        <dbReference type="ARBA" id="ARBA00023125"/>
    </source>
</evidence>
<dbReference type="InterPro" id="IPR000843">
    <property type="entry name" value="HTH_LacI"/>
</dbReference>
<evidence type="ECO:0000256" key="1">
    <source>
        <dbReference type="ARBA" id="ARBA00023015"/>
    </source>
</evidence>
<dbReference type="Proteomes" id="UP000244168">
    <property type="component" value="Unassembled WGS sequence"/>
</dbReference>
<dbReference type="EMBL" id="QAOQ01000001">
    <property type="protein sequence ID" value="PTR01164.1"/>
    <property type="molecule type" value="Genomic_DNA"/>
</dbReference>
<dbReference type="AlphaFoldDB" id="A0A2T5JFJ7"/>
<dbReference type="RefSeq" id="WP_107826581.1">
    <property type="nucleotide sequence ID" value="NZ_CP160205.1"/>
</dbReference>
<dbReference type="PANTHER" id="PTHR30146">
    <property type="entry name" value="LACI-RELATED TRANSCRIPTIONAL REPRESSOR"/>
    <property type="match status" value="1"/>
</dbReference>
<dbReference type="InterPro" id="IPR010982">
    <property type="entry name" value="Lambda_DNA-bd_dom_sf"/>
</dbReference>
<comment type="caution">
    <text evidence="5">The sequence shown here is derived from an EMBL/GenBank/DDBJ whole genome shotgun (WGS) entry which is preliminary data.</text>
</comment>
<dbReference type="InterPro" id="IPR046335">
    <property type="entry name" value="LacI/GalR-like_sensor"/>
</dbReference>
<keyword evidence="2" id="KW-0238">DNA-binding</keyword>
<feature type="domain" description="HTH lacI-type" evidence="4">
    <location>
        <begin position="4"/>
        <end position="58"/>
    </location>
</feature>
<dbReference type="PANTHER" id="PTHR30146:SF109">
    <property type="entry name" value="HTH-TYPE TRANSCRIPTIONAL REGULATOR GALS"/>
    <property type="match status" value="1"/>
</dbReference>
<dbReference type="Pfam" id="PF13377">
    <property type="entry name" value="Peripla_BP_3"/>
    <property type="match status" value="1"/>
</dbReference>
<gene>
    <name evidence="5" type="ORF">C8P68_101397</name>
</gene>
<dbReference type="Pfam" id="PF00356">
    <property type="entry name" value="LacI"/>
    <property type="match status" value="1"/>
</dbReference>
<dbReference type="InterPro" id="IPR028082">
    <property type="entry name" value="Peripla_BP_I"/>
</dbReference>